<organism evidence="2 3">
    <name type="scientific">Phyllosticta capitalensis</name>
    <dbReference type="NCBI Taxonomy" id="121624"/>
    <lineage>
        <taxon>Eukaryota</taxon>
        <taxon>Fungi</taxon>
        <taxon>Dikarya</taxon>
        <taxon>Ascomycota</taxon>
        <taxon>Pezizomycotina</taxon>
        <taxon>Dothideomycetes</taxon>
        <taxon>Dothideomycetes incertae sedis</taxon>
        <taxon>Botryosphaeriales</taxon>
        <taxon>Phyllostictaceae</taxon>
        <taxon>Phyllosticta</taxon>
    </lineage>
</organism>
<dbReference type="EMBL" id="JBBWRZ010000001">
    <property type="protein sequence ID" value="KAK8246452.1"/>
    <property type="molecule type" value="Genomic_DNA"/>
</dbReference>
<proteinExistence type="predicted"/>
<reference evidence="2 3" key="1">
    <citation type="submission" date="2024-04" db="EMBL/GenBank/DDBJ databases">
        <title>Phyllosticta paracitricarpa is synonymous to the EU quarantine fungus P. citricarpa based on phylogenomic analyses.</title>
        <authorList>
            <consortium name="Lawrence Berkeley National Laboratory"/>
            <person name="Van Ingen-Buijs V.A."/>
            <person name="Van Westerhoven A.C."/>
            <person name="Haridas S."/>
            <person name="Skiadas P."/>
            <person name="Martin F."/>
            <person name="Groenewald J.Z."/>
            <person name="Crous P.W."/>
            <person name="Seidl M.F."/>
        </authorList>
    </citation>
    <scope>NUCLEOTIDE SEQUENCE [LARGE SCALE GENOMIC DNA]</scope>
    <source>
        <strain evidence="2 3">CBS 123374</strain>
    </source>
</reference>
<evidence type="ECO:0000313" key="3">
    <source>
        <dbReference type="Proteomes" id="UP001492380"/>
    </source>
</evidence>
<sequence length="179" mass="19706">MGRSLFSFFSPYVERMRIPTPLVTHLWPKTFSLLLFAALSLVNNSTLPFSTLPPCRHQFIRHAKTPFSPPMLASIAVGSLDQGSIPSPCTSSSPPDASPDRLVQKHHHDAKTHITWRNSKGRTILHLFPRRIATLESLAGCLVCPGGLTWGFGDPATALVAAQRHFVESSSDNGPEQRR</sequence>
<dbReference type="Proteomes" id="UP001492380">
    <property type="component" value="Unassembled WGS sequence"/>
</dbReference>
<protein>
    <submittedName>
        <fullName evidence="2">Uncharacterized protein</fullName>
    </submittedName>
</protein>
<keyword evidence="3" id="KW-1185">Reference proteome</keyword>
<evidence type="ECO:0000256" key="1">
    <source>
        <dbReference type="SAM" id="MobiDB-lite"/>
    </source>
</evidence>
<feature type="compositionally biased region" description="Low complexity" evidence="1">
    <location>
        <begin position="84"/>
        <end position="95"/>
    </location>
</feature>
<evidence type="ECO:0000313" key="2">
    <source>
        <dbReference type="EMBL" id="KAK8246452.1"/>
    </source>
</evidence>
<feature type="region of interest" description="Disordered" evidence="1">
    <location>
        <begin position="83"/>
        <end position="109"/>
    </location>
</feature>
<name>A0ABR1Z219_9PEZI</name>
<gene>
    <name evidence="2" type="ORF">HDK90DRAFT_11180</name>
</gene>
<comment type="caution">
    <text evidence="2">The sequence shown here is derived from an EMBL/GenBank/DDBJ whole genome shotgun (WGS) entry which is preliminary data.</text>
</comment>
<accession>A0ABR1Z219</accession>